<dbReference type="InterPro" id="IPR039315">
    <property type="entry name" value="CheW"/>
</dbReference>
<dbReference type="SMART" id="SM00260">
    <property type="entry name" value="CheW"/>
    <property type="match status" value="1"/>
</dbReference>
<keyword evidence="3" id="KW-1185">Reference proteome</keyword>
<feature type="domain" description="CheW-like" evidence="1">
    <location>
        <begin position="8"/>
        <end position="152"/>
    </location>
</feature>
<accession>A0ABW5DPE4</accession>
<protein>
    <submittedName>
        <fullName evidence="2">Chemotaxis protein CheW</fullName>
    </submittedName>
</protein>
<dbReference type="SUPFAM" id="SSF50341">
    <property type="entry name" value="CheW-like"/>
    <property type="match status" value="1"/>
</dbReference>
<comment type="caution">
    <text evidence="2">The sequence shown here is derived from an EMBL/GenBank/DDBJ whole genome shotgun (WGS) entry which is preliminary data.</text>
</comment>
<dbReference type="PANTHER" id="PTHR22617">
    <property type="entry name" value="CHEMOTAXIS SENSOR HISTIDINE KINASE-RELATED"/>
    <property type="match status" value="1"/>
</dbReference>
<name>A0ABW5DPE4_9PROT</name>
<dbReference type="InterPro" id="IPR036061">
    <property type="entry name" value="CheW-like_dom_sf"/>
</dbReference>
<evidence type="ECO:0000259" key="1">
    <source>
        <dbReference type="PROSITE" id="PS50851"/>
    </source>
</evidence>
<evidence type="ECO:0000313" key="3">
    <source>
        <dbReference type="Proteomes" id="UP001597295"/>
    </source>
</evidence>
<dbReference type="Pfam" id="PF01584">
    <property type="entry name" value="CheW"/>
    <property type="match status" value="1"/>
</dbReference>
<dbReference type="EMBL" id="JBHUIP010000008">
    <property type="protein sequence ID" value="MFD2262987.1"/>
    <property type="molecule type" value="Genomic_DNA"/>
</dbReference>
<dbReference type="InterPro" id="IPR002545">
    <property type="entry name" value="CheW-lke_dom"/>
</dbReference>
<gene>
    <name evidence="2" type="ORF">ACFSM5_08820</name>
</gene>
<proteinExistence type="predicted"/>
<dbReference type="Proteomes" id="UP001597295">
    <property type="component" value="Unassembled WGS sequence"/>
</dbReference>
<organism evidence="2 3">
    <name type="scientific">Lacibacterium aquatile</name>
    <dbReference type="NCBI Taxonomy" id="1168082"/>
    <lineage>
        <taxon>Bacteria</taxon>
        <taxon>Pseudomonadati</taxon>
        <taxon>Pseudomonadota</taxon>
        <taxon>Alphaproteobacteria</taxon>
        <taxon>Rhodospirillales</taxon>
        <taxon>Rhodospirillaceae</taxon>
    </lineage>
</organism>
<dbReference type="PROSITE" id="PS50851">
    <property type="entry name" value="CHEW"/>
    <property type="match status" value="1"/>
</dbReference>
<sequence length="173" mass="18563">MAIAETQERHYVVFGIAGRRCALVREAVRGLLPLPNLWRPPGTPQILAGFVNVAGDAVAVLDLKRLFGLAADVSDKESEFYRHLILVDGVLSDRPVALLVDRVQAVTRLPDDVLQPLTGDASQNGVLEAEAAVDGELVHILSLSRLLLDAERAGLADLEREAAARIGEWAGAS</sequence>
<dbReference type="PANTHER" id="PTHR22617:SF23">
    <property type="entry name" value="CHEMOTAXIS PROTEIN CHEW"/>
    <property type="match status" value="1"/>
</dbReference>
<reference evidence="3" key="1">
    <citation type="journal article" date="2019" name="Int. J. Syst. Evol. Microbiol.">
        <title>The Global Catalogue of Microorganisms (GCM) 10K type strain sequencing project: providing services to taxonomists for standard genome sequencing and annotation.</title>
        <authorList>
            <consortium name="The Broad Institute Genomics Platform"/>
            <consortium name="The Broad Institute Genome Sequencing Center for Infectious Disease"/>
            <person name="Wu L."/>
            <person name="Ma J."/>
        </authorList>
    </citation>
    <scope>NUCLEOTIDE SEQUENCE [LARGE SCALE GENOMIC DNA]</scope>
    <source>
        <strain evidence="3">CGMCC 1.19062</strain>
    </source>
</reference>
<dbReference type="Gene3D" id="2.30.30.40">
    <property type="entry name" value="SH3 Domains"/>
    <property type="match status" value="1"/>
</dbReference>
<evidence type="ECO:0000313" key="2">
    <source>
        <dbReference type="EMBL" id="MFD2262987.1"/>
    </source>
</evidence>
<dbReference type="Gene3D" id="2.40.50.180">
    <property type="entry name" value="CheA-289, Domain 4"/>
    <property type="match status" value="1"/>
</dbReference>
<dbReference type="RefSeq" id="WP_379875955.1">
    <property type="nucleotide sequence ID" value="NZ_JBHUIP010000008.1"/>
</dbReference>